<gene>
    <name evidence="2" type="ORF">OE88DRAFT_1736519</name>
</gene>
<feature type="compositionally biased region" description="Polar residues" evidence="1">
    <location>
        <begin position="66"/>
        <end position="75"/>
    </location>
</feature>
<feature type="compositionally biased region" description="Basic and acidic residues" evidence="1">
    <location>
        <begin position="56"/>
        <end position="65"/>
    </location>
</feature>
<dbReference type="OrthoDB" id="3018573at2759"/>
<feature type="compositionally biased region" description="Polar residues" evidence="1">
    <location>
        <begin position="89"/>
        <end position="98"/>
    </location>
</feature>
<evidence type="ECO:0000313" key="3">
    <source>
        <dbReference type="Proteomes" id="UP000305948"/>
    </source>
</evidence>
<accession>A0A5C3N8X6</accession>
<reference evidence="2 3" key="1">
    <citation type="journal article" date="2019" name="Nat. Ecol. Evol.">
        <title>Megaphylogeny resolves global patterns of mushroom evolution.</title>
        <authorList>
            <person name="Varga T."/>
            <person name="Krizsan K."/>
            <person name="Foldi C."/>
            <person name="Dima B."/>
            <person name="Sanchez-Garcia M."/>
            <person name="Sanchez-Ramirez S."/>
            <person name="Szollosi G.J."/>
            <person name="Szarkandi J.G."/>
            <person name="Papp V."/>
            <person name="Albert L."/>
            <person name="Andreopoulos W."/>
            <person name="Angelini C."/>
            <person name="Antonin V."/>
            <person name="Barry K.W."/>
            <person name="Bougher N.L."/>
            <person name="Buchanan P."/>
            <person name="Buyck B."/>
            <person name="Bense V."/>
            <person name="Catcheside P."/>
            <person name="Chovatia M."/>
            <person name="Cooper J."/>
            <person name="Damon W."/>
            <person name="Desjardin D."/>
            <person name="Finy P."/>
            <person name="Geml J."/>
            <person name="Haridas S."/>
            <person name="Hughes K."/>
            <person name="Justo A."/>
            <person name="Karasinski D."/>
            <person name="Kautmanova I."/>
            <person name="Kiss B."/>
            <person name="Kocsube S."/>
            <person name="Kotiranta H."/>
            <person name="LaButti K.M."/>
            <person name="Lechner B.E."/>
            <person name="Liimatainen K."/>
            <person name="Lipzen A."/>
            <person name="Lukacs Z."/>
            <person name="Mihaltcheva S."/>
            <person name="Morgado L.N."/>
            <person name="Niskanen T."/>
            <person name="Noordeloos M.E."/>
            <person name="Ohm R.A."/>
            <person name="Ortiz-Santana B."/>
            <person name="Ovrebo C."/>
            <person name="Racz N."/>
            <person name="Riley R."/>
            <person name="Savchenko A."/>
            <person name="Shiryaev A."/>
            <person name="Soop K."/>
            <person name="Spirin V."/>
            <person name="Szebenyi C."/>
            <person name="Tomsovsky M."/>
            <person name="Tulloss R.E."/>
            <person name="Uehling J."/>
            <person name="Grigoriev I.V."/>
            <person name="Vagvolgyi C."/>
            <person name="Papp T."/>
            <person name="Martin F.M."/>
            <person name="Miettinen O."/>
            <person name="Hibbett D.S."/>
            <person name="Nagy L.G."/>
        </authorList>
    </citation>
    <scope>NUCLEOTIDE SEQUENCE [LARGE SCALE GENOMIC DNA]</scope>
    <source>
        <strain evidence="2 3">OMC1185</strain>
    </source>
</reference>
<feature type="region of interest" description="Disordered" evidence="1">
    <location>
        <begin position="319"/>
        <end position="340"/>
    </location>
</feature>
<feature type="region of interest" description="Disordered" evidence="1">
    <location>
        <begin position="56"/>
        <end position="98"/>
    </location>
</feature>
<evidence type="ECO:0000256" key="1">
    <source>
        <dbReference type="SAM" id="MobiDB-lite"/>
    </source>
</evidence>
<protein>
    <submittedName>
        <fullName evidence="2">Uncharacterized protein</fullName>
    </submittedName>
</protein>
<sequence length="470" mass="52299">MTQTLGSSSLGGGDAIFLPKNKKPYTTEHLARLACLSREQKAEFNRLISVRNASRIEKESRRESDNLISPASSVESLIDIPEEEDAPSRPSTPKNGNKFQATMHMLASLSPTVFDRVIGFVPSKRKASDDSDLEELSDPKRPKLLTTEGETKITPGATVCYLGVHPEIELLIKHKQHLRLSLFTNDGLRKLVEDGNTMPRKKLASKISIIDVSQFKDEALLTKDEFREAIDRAMMVFTVLGDASYIQRWDDHWSWFLNLPNFKDNFDAVLACEIELRREYRTSPFEFNPIHYNTRYRSKLADLQLAQMKQLERDMRSLLGGRSSGQGAGPSRNSGPQVNGRRFGGVGIGMGAVAGGAGAGGAGGRFPEGNGGAGPVPVCLICSHKGHLIWNCTAMQFPDGAPLFSETRGCNLHPRGGVEEICRIWNITRDVLNRCNHHVNDRDNRLHCCSFRGVHDHHALSWTCRNEPRN</sequence>
<name>A0A5C3N8X6_9AGAM</name>
<dbReference type="EMBL" id="ML213514">
    <property type="protein sequence ID" value="TFK50271.1"/>
    <property type="molecule type" value="Genomic_DNA"/>
</dbReference>
<organism evidence="2 3">
    <name type="scientific">Heliocybe sulcata</name>
    <dbReference type="NCBI Taxonomy" id="5364"/>
    <lineage>
        <taxon>Eukaryota</taxon>
        <taxon>Fungi</taxon>
        <taxon>Dikarya</taxon>
        <taxon>Basidiomycota</taxon>
        <taxon>Agaricomycotina</taxon>
        <taxon>Agaricomycetes</taxon>
        <taxon>Gloeophyllales</taxon>
        <taxon>Gloeophyllaceae</taxon>
        <taxon>Heliocybe</taxon>
    </lineage>
</organism>
<keyword evidence="3" id="KW-1185">Reference proteome</keyword>
<dbReference type="AlphaFoldDB" id="A0A5C3N8X6"/>
<dbReference type="Proteomes" id="UP000305948">
    <property type="component" value="Unassembled WGS sequence"/>
</dbReference>
<proteinExistence type="predicted"/>
<dbReference type="STRING" id="5364.A0A5C3N8X6"/>
<evidence type="ECO:0000313" key="2">
    <source>
        <dbReference type="EMBL" id="TFK50271.1"/>
    </source>
</evidence>